<reference evidence="3 4" key="1">
    <citation type="submission" date="2023-07" db="EMBL/GenBank/DDBJ databases">
        <title>Sequencing the genomes of 1000 actinobacteria strains.</title>
        <authorList>
            <person name="Klenk H.-P."/>
        </authorList>
    </citation>
    <scope>NUCLEOTIDE SEQUENCE [LARGE SCALE GENOMIC DNA]</scope>
    <source>
        <strain evidence="3 4">DSM 44109</strain>
    </source>
</reference>
<protein>
    <submittedName>
        <fullName evidence="3">MFS family permease</fullName>
    </submittedName>
</protein>
<dbReference type="Proteomes" id="UP001230426">
    <property type="component" value="Unassembled WGS sequence"/>
</dbReference>
<dbReference type="SUPFAM" id="SSF103473">
    <property type="entry name" value="MFS general substrate transporter"/>
    <property type="match status" value="1"/>
</dbReference>
<proteinExistence type="predicted"/>
<dbReference type="EMBL" id="JAUSRB010000002">
    <property type="protein sequence ID" value="MDP9863096.1"/>
    <property type="molecule type" value="Genomic_DNA"/>
</dbReference>
<feature type="transmembrane region" description="Helical" evidence="2">
    <location>
        <begin position="104"/>
        <end position="127"/>
    </location>
</feature>
<dbReference type="Gene3D" id="1.20.1250.20">
    <property type="entry name" value="MFS general substrate transporter like domains"/>
    <property type="match status" value="1"/>
</dbReference>
<dbReference type="RefSeq" id="WP_306859699.1">
    <property type="nucleotide sequence ID" value="NZ_JAUSRB010000002.1"/>
</dbReference>
<feature type="transmembrane region" description="Helical" evidence="2">
    <location>
        <begin position="349"/>
        <end position="371"/>
    </location>
</feature>
<feature type="transmembrane region" description="Helical" evidence="2">
    <location>
        <begin position="292"/>
        <end position="310"/>
    </location>
</feature>
<dbReference type="Pfam" id="PF07690">
    <property type="entry name" value="MFS_1"/>
    <property type="match status" value="1"/>
</dbReference>
<name>A0ABT9R1I7_9ACTN</name>
<feature type="transmembrane region" description="Helical" evidence="2">
    <location>
        <begin position="316"/>
        <end position="337"/>
    </location>
</feature>
<feature type="transmembrane region" description="Helical" evidence="2">
    <location>
        <begin position="266"/>
        <end position="285"/>
    </location>
</feature>
<feature type="transmembrane region" description="Helical" evidence="2">
    <location>
        <begin position="79"/>
        <end position="98"/>
    </location>
</feature>
<accession>A0ABT9R1I7</accession>
<evidence type="ECO:0000313" key="3">
    <source>
        <dbReference type="EMBL" id="MDP9863096.1"/>
    </source>
</evidence>
<keyword evidence="4" id="KW-1185">Reference proteome</keyword>
<dbReference type="PANTHER" id="PTHR23530:SF1">
    <property type="entry name" value="PERMEASE, MAJOR FACILITATOR SUPERFAMILY-RELATED"/>
    <property type="match status" value="1"/>
</dbReference>
<dbReference type="InterPro" id="IPR011701">
    <property type="entry name" value="MFS"/>
</dbReference>
<feature type="region of interest" description="Disordered" evidence="1">
    <location>
        <begin position="400"/>
        <end position="498"/>
    </location>
</feature>
<organism evidence="3 4">
    <name type="scientific">Streptosporangium brasiliense</name>
    <dbReference type="NCBI Taxonomy" id="47480"/>
    <lineage>
        <taxon>Bacteria</taxon>
        <taxon>Bacillati</taxon>
        <taxon>Actinomycetota</taxon>
        <taxon>Actinomycetes</taxon>
        <taxon>Streptosporangiales</taxon>
        <taxon>Streptosporangiaceae</taxon>
        <taxon>Streptosporangium</taxon>
    </lineage>
</organism>
<feature type="compositionally biased region" description="Low complexity" evidence="1">
    <location>
        <begin position="465"/>
        <end position="478"/>
    </location>
</feature>
<feature type="transmembrane region" description="Helical" evidence="2">
    <location>
        <begin position="377"/>
        <end position="401"/>
    </location>
</feature>
<feature type="compositionally biased region" description="Pro residues" evidence="1">
    <location>
        <begin position="443"/>
        <end position="464"/>
    </location>
</feature>
<dbReference type="InterPro" id="IPR036259">
    <property type="entry name" value="MFS_trans_sf"/>
</dbReference>
<keyword evidence="2" id="KW-0472">Membrane</keyword>
<comment type="caution">
    <text evidence="3">The sequence shown here is derived from an EMBL/GenBank/DDBJ whole genome shotgun (WGS) entry which is preliminary data.</text>
</comment>
<evidence type="ECO:0000256" key="2">
    <source>
        <dbReference type="SAM" id="Phobius"/>
    </source>
</evidence>
<feature type="compositionally biased region" description="Pro residues" evidence="1">
    <location>
        <begin position="479"/>
        <end position="491"/>
    </location>
</feature>
<dbReference type="InterPro" id="IPR053160">
    <property type="entry name" value="MFS_DHA3_Transporter"/>
</dbReference>
<feature type="transmembrane region" description="Helical" evidence="2">
    <location>
        <begin position="53"/>
        <end position="72"/>
    </location>
</feature>
<feature type="transmembrane region" description="Helical" evidence="2">
    <location>
        <begin position="172"/>
        <end position="191"/>
    </location>
</feature>
<dbReference type="PANTHER" id="PTHR23530">
    <property type="entry name" value="TRANSPORT PROTEIN-RELATED"/>
    <property type="match status" value="1"/>
</dbReference>
<sequence length="498" mass="50883">MMISLLRGPDRRAERLAATLYGYTFLDDLILLYPVYALLFVDTGLSTAEISSLFVIWSVTSLVMEVPSGVWADAVSRRLLLVVAPLLSAVGYALWVIAPSYWAFAAGFVLWGTSGALQSGAMEALVYTELERLDAAGRYATIMGRARALSTGAVMVATALAAPALAVGGYPLLGAASVLACVLCAAVATTFPEHRGQSPEESSPEEASPGSYADILRDGVREMRSSRPVRRAVLLVIAVTALWGALDEYVPLLAAGTGVAEYAVPLLVLLVSAGGALGGLLAAAGRRGTDRAIAVILAVGALALGAGAISGVPAGFAVIAVAFCLFQMATVLVDARLQDRITGPARATVTSLAGLGTDVTCIAFFGCYAAASAVTGHSVIFAVSAVPYLVLALVLTLAAGGRSRPGGGRRRERRPSGERSMTTHHPVPAHPAPAHPASGHPAPAHPAPAHPAPAHPAPAHPAPAHPASGHPASAHPTPAHVPPVHPAPGHVPPAGRTP</sequence>
<evidence type="ECO:0000256" key="1">
    <source>
        <dbReference type="SAM" id="MobiDB-lite"/>
    </source>
</evidence>
<keyword evidence="2" id="KW-1133">Transmembrane helix</keyword>
<evidence type="ECO:0000313" key="4">
    <source>
        <dbReference type="Proteomes" id="UP001230426"/>
    </source>
</evidence>
<feature type="transmembrane region" description="Helical" evidence="2">
    <location>
        <begin position="20"/>
        <end position="41"/>
    </location>
</feature>
<feature type="transmembrane region" description="Helical" evidence="2">
    <location>
        <begin position="148"/>
        <end position="166"/>
    </location>
</feature>
<gene>
    <name evidence="3" type="ORF">J2S55_002362</name>
</gene>
<feature type="transmembrane region" description="Helical" evidence="2">
    <location>
        <begin position="229"/>
        <end position="246"/>
    </location>
</feature>
<keyword evidence="2" id="KW-0812">Transmembrane</keyword>